<dbReference type="Proteomes" id="UP000694501">
    <property type="component" value="Unassembled WGS sequence"/>
</dbReference>
<reference evidence="1" key="1">
    <citation type="submission" date="2021-06" db="EMBL/GenBank/DDBJ databases">
        <title>Sequencing of actinobacteria type strains.</title>
        <authorList>
            <person name="Nguyen G.-S."/>
            <person name="Wentzel A."/>
        </authorList>
    </citation>
    <scope>NUCLEOTIDE SEQUENCE</scope>
    <source>
        <strain evidence="1">P38-E01</strain>
    </source>
</reference>
<dbReference type="SUPFAM" id="SSF141694">
    <property type="entry name" value="AF2212/PG0164-like"/>
    <property type="match status" value="1"/>
</dbReference>
<dbReference type="Gene3D" id="2.40.30.100">
    <property type="entry name" value="AF2212/PG0164-like"/>
    <property type="match status" value="1"/>
</dbReference>
<gene>
    <name evidence="1" type="ORF">JGS22_012115</name>
</gene>
<protein>
    <submittedName>
        <fullName evidence="1">DUF1905 domain-containing protein</fullName>
    </submittedName>
</protein>
<name>A0A949N1X8_9ACTN</name>
<comment type="caution">
    <text evidence="1">The sequence shown here is derived from an EMBL/GenBank/DDBJ whole genome shotgun (WGS) entry which is preliminary data.</text>
</comment>
<organism evidence="1 2">
    <name type="scientific">Streptomyces tardus</name>
    <dbReference type="NCBI Taxonomy" id="2780544"/>
    <lineage>
        <taxon>Bacteria</taxon>
        <taxon>Bacillati</taxon>
        <taxon>Actinomycetota</taxon>
        <taxon>Actinomycetes</taxon>
        <taxon>Kitasatosporales</taxon>
        <taxon>Streptomycetaceae</taxon>
        <taxon>Streptomyces</taxon>
    </lineage>
</organism>
<dbReference type="InterPro" id="IPR037079">
    <property type="entry name" value="AF2212/PG0164-like_sf"/>
</dbReference>
<dbReference type="AlphaFoldDB" id="A0A949N1X8"/>
<sequence length="179" mass="18965">MCRCAGVSFAAGSSRARDSGPRCSRPAGRAGRALPVAVGDDFPGADRSASVADGCRCVLHLGKERSSWLVSGVRADRTHGARQERRGRGTLQDVEFVATFRKSAEPGGYTYLVRPESVGFFGTRGRVKVRGAVDAEPFDSAFSVLGDGRHKLPVRAGIRAAVGKKAGEAVTVRLHERLG</sequence>
<dbReference type="EMBL" id="JAELVF020000001">
    <property type="protein sequence ID" value="MBU7598340.1"/>
    <property type="molecule type" value="Genomic_DNA"/>
</dbReference>
<dbReference type="InterPro" id="IPR015018">
    <property type="entry name" value="DUF1905"/>
</dbReference>
<evidence type="ECO:0000313" key="2">
    <source>
        <dbReference type="Proteomes" id="UP000694501"/>
    </source>
</evidence>
<dbReference type="Pfam" id="PF08922">
    <property type="entry name" value="DUF1905"/>
    <property type="match status" value="1"/>
</dbReference>
<keyword evidence="2" id="KW-1185">Reference proteome</keyword>
<proteinExistence type="predicted"/>
<accession>A0A949N1X8</accession>
<evidence type="ECO:0000313" key="1">
    <source>
        <dbReference type="EMBL" id="MBU7598340.1"/>
    </source>
</evidence>